<organism evidence="1 2">
    <name type="scientific">Palleronia marisminoris</name>
    <dbReference type="NCBI Taxonomy" id="315423"/>
    <lineage>
        <taxon>Bacteria</taxon>
        <taxon>Pseudomonadati</taxon>
        <taxon>Pseudomonadota</taxon>
        <taxon>Alphaproteobacteria</taxon>
        <taxon>Rhodobacterales</taxon>
        <taxon>Roseobacteraceae</taxon>
        <taxon>Palleronia</taxon>
    </lineage>
</organism>
<proteinExistence type="predicted"/>
<dbReference type="Proteomes" id="UP000193870">
    <property type="component" value="Unassembled WGS sequence"/>
</dbReference>
<gene>
    <name evidence="1" type="ORF">PAM7066_01901</name>
</gene>
<keyword evidence="2" id="KW-1185">Reference proteome</keyword>
<evidence type="ECO:0000313" key="2">
    <source>
        <dbReference type="Proteomes" id="UP000193870"/>
    </source>
</evidence>
<name>A0A1Y5SR28_9RHOB</name>
<dbReference type="OrthoDB" id="7726458at2"/>
<reference evidence="1 2" key="1">
    <citation type="submission" date="2017-03" db="EMBL/GenBank/DDBJ databases">
        <authorList>
            <person name="Afonso C.L."/>
            <person name="Miller P.J."/>
            <person name="Scott M.A."/>
            <person name="Spackman E."/>
            <person name="Goraichik I."/>
            <person name="Dimitrov K.M."/>
            <person name="Suarez D.L."/>
            <person name="Swayne D.E."/>
        </authorList>
    </citation>
    <scope>NUCLEOTIDE SEQUENCE [LARGE SCALE GENOMIC DNA]</scope>
    <source>
        <strain evidence="1 2">CECT 7066</strain>
    </source>
</reference>
<dbReference type="AlphaFoldDB" id="A0A1Y5SR28"/>
<accession>A0A1Y5SR28</accession>
<protein>
    <submittedName>
        <fullName evidence="1">Uncharacterized protein</fullName>
    </submittedName>
</protein>
<evidence type="ECO:0000313" key="1">
    <source>
        <dbReference type="EMBL" id="SLN43379.1"/>
    </source>
</evidence>
<sequence>MIVLDAAFDHVRRDRDFGRVEAYVTLLIKRAGEAARPVRVRTNVTDRGTQTLRVRLLENAASLADYVMRRDASGQMDHAA</sequence>
<dbReference type="EMBL" id="FWFV01000004">
    <property type="protein sequence ID" value="SLN43379.1"/>
    <property type="molecule type" value="Genomic_DNA"/>
</dbReference>
<dbReference type="RefSeq" id="WP_139214979.1">
    <property type="nucleotide sequence ID" value="NZ_FOPF01000004.1"/>
</dbReference>